<dbReference type="EMBL" id="JBEPME010000001">
    <property type="protein sequence ID" value="MET3654998.1"/>
    <property type="molecule type" value="Genomic_DNA"/>
</dbReference>
<reference evidence="1 2" key="1">
    <citation type="submission" date="2024-06" db="EMBL/GenBank/DDBJ databases">
        <title>Sorghum-associated microbial communities from plants grown in Nebraska, USA.</title>
        <authorList>
            <person name="Schachtman D."/>
        </authorList>
    </citation>
    <scope>NUCLEOTIDE SEQUENCE [LARGE SCALE GENOMIC DNA]</scope>
    <source>
        <strain evidence="1 2">1288</strain>
    </source>
</reference>
<gene>
    <name evidence="1" type="ORF">ABIC55_000082</name>
</gene>
<protein>
    <submittedName>
        <fullName evidence="1">Uncharacterized protein</fullName>
    </submittedName>
</protein>
<organism evidence="1 2">
    <name type="scientific">Sporosarcina psychrophila</name>
    <name type="common">Bacillus psychrophilus</name>
    <dbReference type="NCBI Taxonomy" id="1476"/>
    <lineage>
        <taxon>Bacteria</taxon>
        <taxon>Bacillati</taxon>
        <taxon>Bacillota</taxon>
        <taxon>Bacilli</taxon>
        <taxon>Bacillales</taxon>
        <taxon>Caryophanaceae</taxon>
        <taxon>Sporosarcina</taxon>
    </lineage>
</organism>
<evidence type="ECO:0000313" key="1">
    <source>
        <dbReference type="EMBL" id="MET3654998.1"/>
    </source>
</evidence>
<proteinExistence type="predicted"/>
<comment type="caution">
    <text evidence="1">The sequence shown here is derived from an EMBL/GenBank/DDBJ whole genome shotgun (WGS) entry which is preliminary data.</text>
</comment>
<keyword evidence="2" id="KW-1185">Reference proteome</keyword>
<accession>A0ABV2K4M6</accession>
<evidence type="ECO:0000313" key="2">
    <source>
        <dbReference type="Proteomes" id="UP001549104"/>
    </source>
</evidence>
<name>A0ABV2K4M6_SPOPS</name>
<sequence>MNEKTDTFSGGMKQLLLRRRLSINQNCTPITLYEWGTVFYCFLSPEPRNFSSLDELLLES</sequence>
<dbReference type="Proteomes" id="UP001549104">
    <property type="component" value="Unassembled WGS sequence"/>
</dbReference>